<protein>
    <submittedName>
        <fullName evidence="2">GH97</fullName>
        <ecNumber evidence="2">3.2.1.3</ecNumber>
    </submittedName>
</protein>
<feature type="region of interest" description="Disordered" evidence="1">
    <location>
        <begin position="320"/>
        <end position="342"/>
    </location>
</feature>
<sequence>GATVPVPGARRDPGGEPGGGAGRGARGLARRAQRGDGDGPRRGRVLQRAARRQARAPPLAAGLRLPRRRFAALRPAHHRHPPRLGGRDVDAALGRGGPRARPPQRAARAGGRGARPQPPLRRRVPRLPGRDRLPLRGGRQRRLPRFRDDGRAHRVRPGGQCPRLVDPRQPAGAGPAGDPVLLRPPEPAGHGAHPADAADQRRGAGGDPRGQPGGLRGDVPGQHRRPHPALHPGPLGGRRGGARARPLRDAVAHRAAGRPGGGPRPLGAHPQAQPAQPDRGHPLDPAHEVQRRVVGDAHRHGNVGTGAQARRHHRQREALHGLRGGQRAGRHAGGGVEHGVGDRLVQHGEGPLLLHAVVPRLRPPRRGRVRAPAGAHPDRPPRDGHHDRAVRAPARLGDGAVPAGGGERREDRLRGRPHRARARAPVAVHGAPPPARHRDRGPPRDRAGRARAGQGHRRAAHLAQHDVARSFAGDGVQRVGRRGGQPAGARDDPLLHADAGGAHGLHPGHLRPADPAPHGEAAHPRGGAPAHHAGQAARPVRGPLLPAADGGGPPGELPGAARLPVHPRRGGGLGHHARAGGGDRRLRGGRAQGAGEGELVRGRHHGRGGAQLRRSARLPGAGAALRGRGLRGRARGQLARQPAPGGHHPAGGYLHVAAADGAGAGRGAGHPHPPRGAV</sequence>
<gene>
    <name evidence="2" type="ORF">AVDCRST_MAG68-1276</name>
</gene>
<feature type="compositionally biased region" description="Basic residues" evidence="1">
    <location>
        <begin position="42"/>
        <end position="54"/>
    </location>
</feature>
<feature type="compositionally biased region" description="Gly residues" evidence="1">
    <location>
        <begin position="322"/>
        <end position="338"/>
    </location>
</feature>
<feature type="compositionally biased region" description="Low complexity" evidence="1">
    <location>
        <begin position="617"/>
        <end position="627"/>
    </location>
</feature>
<feature type="compositionally biased region" description="Gly residues" evidence="1">
    <location>
        <begin position="205"/>
        <end position="216"/>
    </location>
</feature>
<feature type="compositionally biased region" description="Gly residues" evidence="1">
    <location>
        <begin position="15"/>
        <end position="25"/>
    </location>
</feature>
<proteinExistence type="predicted"/>
<feature type="compositionally biased region" description="Basic residues" evidence="1">
    <location>
        <begin position="65"/>
        <end position="82"/>
    </location>
</feature>
<feature type="compositionally biased region" description="Low complexity" evidence="1">
    <location>
        <begin position="496"/>
        <end position="507"/>
    </location>
</feature>
<dbReference type="GO" id="GO:0004339">
    <property type="term" value="F:glucan 1,4-alpha-glucosidase activity"/>
    <property type="evidence" value="ECO:0007669"/>
    <property type="project" value="UniProtKB-EC"/>
</dbReference>
<name>A0A6J4KNV2_9BACT</name>
<dbReference type="EC" id="3.2.1.3" evidence="2"/>
<feature type="compositionally biased region" description="Basic and acidic residues" evidence="1">
    <location>
        <begin position="376"/>
        <end position="390"/>
    </location>
</feature>
<feature type="compositionally biased region" description="Low complexity" evidence="1">
    <location>
        <begin position="55"/>
        <end position="64"/>
    </location>
</feature>
<feature type="non-terminal residue" evidence="2">
    <location>
        <position position="1"/>
    </location>
</feature>
<evidence type="ECO:0000313" key="2">
    <source>
        <dbReference type="EMBL" id="CAA9310042.1"/>
    </source>
</evidence>
<organism evidence="2">
    <name type="scientific">uncultured Gemmatimonadota bacterium</name>
    <dbReference type="NCBI Taxonomy" id="203437"/>
    <lineage>
        <taxon>Bacteria</taxon>
        <taxon>Pseudomonadati</taxon>
        <taxon>Gemmatimonadota</taxon>
        <taxon>environmental samples</taxon>
    </lineage>
</organism>
<reference evidence="2" key="1">
    <citation type="submission" date="2020-02" db="EMBL/GenBank/DDBJ databases">
        <authorList>
            <person name="Meier V. D."/>
        </authorList>
    </citation>
    <scope>NUCLEOTIDE SEQUENCE</scope>
    <source>
        <strain evidence="2">AVDCRST_MAG68</strain>
    </source>
</reference>
<feature type="compositionally biased region" description="Low complexity" evidence="1">
    <location>
        <begin position="635"/>
        <end position="654"/>
    </location>
</feature>
<feature type="region of interest" description="Disordered" evidence="1">
    <location>
        <begin position="1"/>
        <end position="284"/>
    </location>
</feature>
<evidence type="ECO:0000256" key="1">
    <source>
        <dbReference type="SAM" id="MobiDB-lite"/>
    </source>
</evidence>
<feature type="region of interest" description="Disordered" evidence="1">
    <location>
        <begin position="360"/>
        <end position="654"/>
    </location>
</feature>
<feature type="non-terminal residue" evidence="2">
    <location>
        <position position="678"/>
    </location>
</feature>
<keyword evidence="2" id="KW-0378">Hydrolase</keyword>
<keyword evidence="2" id="KW-0326">Glycosidase</keyword>
<dbReference type="EMBL" id="CADCTW010000066">
    <property type="protein sequence ID" value="CAA9310042.1"/>
    <property type="molecule type" value="Genomic_DNA"/>
</dbReference>
<accession>A0A6J4KNV2</accession>
<feature type="compositionally biased region" description="Low complexity" evidence="1">
    <location>
        <begin position="516"/>
        <end position="548"/>
    </location>
</feature>
<dbReference type="AlphaFoldDB" id="A0A6J4KNV2"/>